<keyword evidence="2" id="KW-0808">Transferase</keyword>
<proteinExistence type="predicted"/>
<dbReference type="Gene3D" id="2.40.440.10">
    <property type="entry name" value="L,D-transpeptidase catalytic domain-like"/>
    <property type="match status" value="1"/>
</dbReference>
<dbReference type="STRING" id="228230.RMCC_6787"/>
<dbReference type="GO" id="GO:0071972">
    <property type="term" value="F:peptidoglycan L,D-transpeptidase activity"/>
    <property type="evidence" value="ECO:0007669"/>
    <property type="project" value="TreeGrafter"/>
</dbReference>
<keyword evidence="10" id="KW-1185">Reference proteome</keyword>
<name>A0A100WK90_MYCCR</name>
<dbReference type="GO" id="GO:0008360">
    <property type="term" value="P:regulation of cell shape"/>
    <property type="evidence" value="ECO:0007669"/>
    <property type="project" value="UniProtKB-UniRule"/>
</dbReference>
<dbReference type="GO" id="GO:0016746">
    <property type="term" value="F:acyltransferase activity"/>
    <property type="evidence" value="ECO:0007669"/>
    <property type="project" value="UniProtKB-KW"/>
</dbReference>
<evidence type="ECO:0000256" key="3">
    <source>
        <dbReference type="ARBA" id="ARBA00022960"/>
    </source>
</evidence>
<comment type="pathway">
    <text evidence="1 7">Cell wall biogenesis; peptidoglycan biosynthesis.</text>
</comment>
<dbReference type="PANTHER" id="PTHR30582:SF2">
    <property type="entry name" value="L,D-TRANSPEPTIDASE YCIB-RELATED"/>
    <property type="match status" value="1"/>
</dbReference>
<dbReference type="SUPFAM" id="SSF141523">
    <property type="entry name" value="L,D-transpeptidase catalytic domain-like"/>
    <property type="match status" value="1"/>
</dbReference>
<accession>A0A100WK90</accession>
<keyword evidence="3 7" id="KW-0133">Cell shape</keyword>
<dbReference type="EMBL" id="BCSY01000137">
    <property type="protein sequence ID" value="GAS99822.1"/>
    <property type="molecule type" value="Genomic_DNA"/>
</dbReference>
<feature type="domain" description="L,D-TPase catalytic" evidence="8">
    <location>
        <begin position="260"/>
        <end position="395"/>
    </location>
</feature>
<dbReference type="Gene3D" id="2.60.40.3710">
    <property type="match status" value="1"/>
</dbReference>
<dbReference type="Proteomes" id="UP000069443">
    <property type="component" value="Unassembled WGS sequence"/>
</dbReference>
<evidence type="ECO:0000256" key="4">
    <source>
        <dbReference type="ARBA" id="ARBA00022984"/>
    </source>
</evidence>
<keyword evidence="4 7" id="KW-0573">Peptidoglycan synthesis</keyword>
<evidence type="ECO:0000313" key="10">
    <source>
        <dbReference type="Proteomes" id="UP000069443"/>
    </source>
</evidence>
<dbReference type="InterPro" id="IPR005490">
    <property type="entry name" value="LD_TPept_cat_dom"/>
</dbReference>
<dbReference type="GO" id="GO:0071555">
    <property type="term" value="P:cell wall organization"/>
    <property type="evidence" value="ECO:0007669"/>
    <property type="project" value="UniProtKB-UniRule"/>
</dbReference>
<dbReference type="InterPro" id="IPR050979">
    <property type="entry name" value="LD-transpeptidase"/>
</dbReference>
<dbReference type="GO" id="GO:0018104">
    <property type="term" value="P:peptidoglycan-protein cross-linking"/>
    <property type="evidence" value="ECO:0007669"/>
    <property type="project" value="TreeGrafter"/>
</dbReference>
<evidence type="ECO:0000256" key="7">
    <source>
        <dbReference type="PROSITE-ProRule" id="PRU01373"/>
    </source>
</evidence>
<dbReference type="PROSITE" id="PS52029">
    <property type="entry name" value="LD_TPASE"/>
    <property type="match status" value="1"/>
</dbReference>
<reference evidence="10" key="2">
    <citation type="submission" date="2016-02" db="EMBL/GenBank/DDBJ databases">
        <title>Draft genome sequence of five rapidly growing Mycobacterium species.</title>
        <authorList>
            <person name="Katahira K."/>
            <person name="Gotou Y."/>
            <person name="Iida K."/>
            <person name="Ogura Y."/>
            <person name="Hayashi T."/>
        </authorList>
    </citation>
    <scope>NUCLEOTIDE SEQUENCE [LARGE SCALE GENOMIC DNA]</scope>
    <source>
        <strain evidence="10">JCM15298</strain>
    </source>
</reference>
<sequence length="426" mass="45647">MRPDRYRVRVACLAALLLVTTGFGVTQSSRIAQCQDGCRTLAASTDLAAAEAAPPAPMPATVRVLPQPGAQGVLPRGPVRVTAFTGTLTDVTMVNENGTVIPGVLTPDRTVWKPAVPLGYGREYTLTVRSQGPGGMPAAETSSFTTVSPSYQASVSLTTTGYALLKDGGTYGVGTVVVARFDEPIADRARAERQLSVTTSPPVQGSWYWVDDQTAHWRPERYYAPDTTVTVAANIYGVPLGNGVYGEDDEKVSFKIGDAHVSIADDNTKQVSVYDNGKLVRTMPTSMGRGGTETIGGTTLSFWTPPGVYTVLDKANPVIMDSSSYGLPVNSRLGYRETIPWATRISGDGIYLHQLNATVWAQGNTNTSHGCLNLNSENAEWFFNFSVPGDVVEIRHTGGPPQELLSQNGDWSVPWDQWRKGSALAA</sequence>
<feature type="active site" description="Nucleophile" evidence="7">
    <location>
        <position position="371"/>
    </location>
</feature>
<dbReference type="Pfam" id="PF03734">
    <property type="entry name" value="YkuD"/>
    <property type="match status" value="1"/>
</dbReference>
<organism evidence="9 10">
    <name type="scientific">Mycolicibacterium canariasense</name>
    <name type="common">Mycobacterium canariasense</name>
    <dbReference type="NCBI Taxonomy" id="228230"/>
    <lineage>
        <taxon>Bacteria</taxon>
        <taxon>Bacillati</taxon>
        <taxon>Actinomycetota</taxon>
        <taxon>Actinomycetes</taxon>
        <taxon>Mycobacteriales</taxon>
        <taxon>Mycobacteriaceae</taxon>
        <taxon>Mycolicibacterium</taxon>
    </lineage>
</organism>
<reference evidence="10" key="1">
    <citation type="journal article" date="2016" name="Genome Announc.">
        <title>Draft Genome Sequences of Five Rapidly Growing Mycobacterium Species, M. thermoresistibile, M. fortuitum subsp. acetamidolyticum, M. canariasense, M. brisbanense, and M. novocastrense.</title>
        <authorList>
            <person name="Katahira K."/>
            <person name="Ogura Y."/>
            <person name="Gotoh Y."/>
            <person name="Hayashi T."/>
        </authorList>
    </citation>
    <scope>NUCLEOTIDE SEQUENCE [LARGE SCALE GENOMIC DNA]</scope>
    <source>
        <strain evidence="10">JCM15298</strain>
    </source>
</reference>
<keyword evidence="5" id="KW-0012">Acyltransferase</keyword>
<dbReference type="Pfam" id="PF17964">
    <property type="entry name" value="Big_10"/>
    <property type="match status" value="1"/>
</dbReference>
<dbReference type="InterPro" id="IPR038063">
    <property type="entry name" value="Transpep_catalytic_dom"/>
</dbReference>
<evidence type="ECO:0000256" key="2">
    <source>
        <dbReference type="ARBA" id="ARBA00022679"/>
    </source>
</evidence>
<dbReference type="GO" id="GO:0005576">
    <property type="term" value="C:extracellular region"/>
    <property type="evidence" value="ECO:0007669"/>
    <property type="project" value="TreeGrafter"/>
</dbReference>
<feature type="active site" description="Proton donor/acceptor" evidence="7">
    <location>
        <position position="353"/>
    </location>
</feature>
<comment type="caution">
    <text evidence="9">The sequence shown here is derived from an EMBL/GenBank/DDBJ whole genome shotgun (WGS) entry which is preliminary data.</text>
</comment>
<dbReference type="InterPro" id="IPR041280">
    <property type="entry name" value="Big_10"/>
</dbReference>
<dbReference type="AlphaFoldDB" id="A0A100WK90"/>
<evidence type="ECO:0000256" key="5">
    <source>
        <dbReference type="ARBA" id="ARBA00023315"/>
    </source>
</evidence>
<dbReference type="Gene3D" id="2.60.40.3780">
    <property type="match status" value="1"/>
</dbReference>
<dbReference type="CDD" id="cd13432">
    <property type="entry name" value="LDT_IgD_like_2"/>
    <property type="match status" value="1"/>
</dbReference>
<evidence type="ECO:0000256" key="1">
    <source>
        <dbReference type="ARBA" id="ARBA00004752"/>
    </source>
</evidence>
<evidence type="ECO:0000313" key="9">
    <source>
        <dbReference type="EMBL" id="GAS99822.1"/>
    </source>
</evidence>
<dbReference type="UniPathway" id="UPA00219"/>
<keyword evidence="6 7" id="KW-0961">Cell wall biogenesis/degradation</keyword>
<evidence type="ECO:0000256" key="6">
    <source>
        <dbReference type="ARBA" id="ARBA00023316"/>
    </source>
</evidence>
<evidence type="ECO:0000259" key="8">
    <source>
        <dbReference type="PROSITE" id="PS52029"/>
    </source>
</evidence>
<dbReference type="CDD" id="cd16913">
    <property type="entry name" value="YkuD_like"/>
    <property type="match status" value="1"/>
</dbReference>
<protein>
    <submittedName>
        <fullName evidence="9">ErfK/YbiS/YcfS/YnhG family protein</fullName>
    </submittedName>
</protein>
<gene>
    <name evidence="9" type="ORF">RMCC_6787</name>
</gene>
<dbReference type="PANTHER" id="PTHR30582">
    <property type="entry name" value="L,D-TRANSPEPTIDASE"/>
    <property type="match status" value="1"/>
</dbReference>